<reference evidence="3 4" key="1">
    <citation type="submission" date="2018-05" db="EMBL/GenBank/DDBJ databases">
        <title>Genetic diversity of glacier-inhabiting Cryobacterium bacteria in China and description of Cryobacterium mengkeensis sp. nov. and Arthrobacter glacialis sp. nov.</title>
        <authorList>
            <person name="Liu Q."/>
            <person name="Xin Y.-H."/>
        </authorList>
    </citation>
    <scope>NUCLEOTIDE SEQUENCE [LARGE SCALE GENOMIC DNA]</scope>
    <source>
        <strain evidence="3 4">SK-1</strain>
    </source>
</reference>
<gene>
    <name evidence="3" type="ORF">CTB96_08980</name>
</gene>
<keyword evidence="1" id="KW-0812">Transmembrane</keyword>
<dbReference type="RefSeq" id="WP_110126583.1">
    <property type="nucleotide sequence ID" value="NZ_QHLY01000009.1"/>
</dbReference>
<accession>A0A317ZSA8</accession>
<dbReference type="AlphaFoldDB" id="A0A317ZSA8"/>
<comment type="caution">
    <text evidence="3">The sequence shown here is derived from an EMBL/GenBank/DDBJ whole genome shotgun (WGS) entry which is preliminary data.</text>
</comment>
<evidence type="ECO:0000259" key="2">
    <source>
        <dbReference type="Pfam" id="PF03703"/>
    </source>
</evidence>
<name>A0A317ZSA8_9MICO</name>
<feature type="transmembrane region" description="Helical" evidence="1">
    <location>
        <begin position="62"/>
        <end position="82"/>
    </location>
</feature>
<dbReference type="EMBL" id="QHLY01000009">
    <property type="protein sequence ID" value="PXA70109.1"/>
    <property type="molecule type" value="Genomic_DNA"/>
</dbReference>
<proteinExistence type="predicted"/>
<evidence type="ECO:0000313" key="3">
    <source>
        <dbReference type="EMBL" id="PXA70109.1"/>
    </source>
</evidence>
<dbReference type="Pfam" id="PF03703">
    <property type="entry name" value="bPH_2"/>
    <property type="match status" value="1"/>
</dbReference>
<dbReference type="Proteomes" id="UP000246722">
    <property type="component" value="Unassembled WGS sequence"/>
</dbReference>
<protein>
    <recommendedName>
        <fullName evidence="2">YdbS-like PH domain-containing protein</fullName>
    </recommendedName>
</protein>
<feature type="transmembrane region" description="Helical" evidence="1">
    <location>
        <begin position="31"/>
        <end position="50"/>
    </location>
</feature>
<evidence type="ECO:0000313" key="4">
    <source>
        <dbReference type="Proteomes" id="UP000246722"/>
    </source>
</evidence>
<sequence length="187" mass="20994">MTNPASTTPGLPPPVQAPEVVLARLRSHARALFWPTLLLIGVCAVTGYYFGSLPEPWQNTLVLVAAAVLVVLFWLLPLVSWLTRRYTLTTRRIIFVHGIFVHVRQELLHSRGYDVSVRRTWLQSLFRSGTVRINSGLEHPLELRDVPDAGLVQQVLADLSEQSQTVMGARRQEQSALGNETSFWTGR</sequence>
<feature type="domain" description="YdbS-like PH" evidence="2">
    <location>
        <begin position="81"/>
        <end position="150"/>
    </location>
</feature>
<evidence type="ECO:0000256" key="1">
    <source>
        <dbReference type="SAM" id="Phobius"/>
    </source>
</evidence>
<keyword evidence="1" id="KW-1133">Transmembrane helix</keyword>
<dbReference type="InterPro" id="IPR005182">
    <property type="entry name" value="YdbS-like_PH"/>
</dbReference>
<keyword evidence="1" id="KW-0472">Membrane</keyword>
<keyword evidence="4" id="KW-1185">Reference proteome</keyword>
<dbReference type="OrthoDB" id="4990503at2"/>
<organism evidence="3 4">
    <name type="scientific">Cryobacterium arcticum</name>
    <dbReference type="NCBI Taxonomy" id="670052"/>
    <lineage>
        <taxon>Bacteria</taxon>
        <taxon>Bacillati</taxon>
        <taxon>Actinomycetota</taxon>
        <taxon>Actinomycetes</taxon>
        <taxon>Micrococcales</taxon>
        <taxon>Microbacteriaceae</taxon>
        <taxon>Cryobacterium</taxon>
    </lineage>
</organism>